<accession>E5A441</accession>
<dbReference type="HOGENOM" id="CLU_2333978_0_0_1"/>
<protein>
    <submittedName>
        <fullName evidence="1">Predicted protein</fullName>
    </submittedName>
</protein>
<name>E5A441_LEPMJ</name>
<gene>
    <name evidence="1" type="ORF">LEMA_P097950.1</name>
</gene>
<sequence>MLSSPPAHDSALGPSGNVSTTLYHKTISSLVPVPPLMATLLKAFGAMQIPSIRQLIQTLGPPTDMSGLRHTCSKPNLLMQSSKPWGFCQGPLCLHSLT</sequence>
<evidence type="ECO:0000313" key="1">
    <source>
        <dbReference type="EMBL" id="CBX98386.1"/>
    </source>
</evidence>
<dbReference type="Proteomes" id="UP000002668">
    <property type="component" value="Genome"/>
</dbReference>
<dbReference type="VEuPathDB" id="FungiDB:LEMA_P097950.1"/>
<keyword evidence="2" id="KW-1185">Reference proteome</keyword>
<evidence type="ECO:0000313" key="2">
    <source>
        <dbReference type="Proteomes" id="UP000002668"/>
    </source>
</evidence>
<reference evidence="2" key="1">
    <citation type="journal article" date="2011" name="Nat. Commun.">
        <title>Effector diversification within compartments of the Leptosphaeria maculans genome affected by Repeat-Induced Point mutations.</title>
        <authorList>
            <person name="Rouxel T."/>
            <person name="Grandaubert J."/>
            <person name="Hane J.K."/>
            <person name="Hoede C."/>
            <person name="van de Wouw A.P."/>
            <person name="Couloux A."/>
            <person name="Dominguez V."/>
            <person name="Anthouard V."/>
            <person name="Bally P."/>
            <person name="Bourras S."/>
            <person name="Cozijnsen A.J."/>
            <person name="Ciuffetti L.M."/>
            <person name="Degrave A."/>
            <person name="Dilmaghani A."/>
            <person name="Duret L."/>
            <person name="Fudal I."/>
            <person name="Goodwin S.B."/>
            <person name="Gout L."/>
            <person name="Glaser N."/>
            <person name="Linglin J."/>
            <person name="Kema G.H.J."/>
            <person name="Lapalu N."/>
            <person name="Lawrence C.B."/>
            <person name="May K."/>
            <person name="Meyer M."/>
            <person name="Ollivier B."/>
            <person name="Poulain J."/>
            <person name="Schoch C.L."/>
            <person name="Simon A."/>
            <person name="Spatafora J.W."/>
            <person name="Stachowiak A."/>
            <person name="Turgeon B.G."/>
            <person name="Tyler B.M."/>
            <person name="Vincent D."/>
            <person name="Weissenbach J."/>
            <person name="Amselem J."/>
            <person name="Quesneville H."/>
            <person name="Oliver R.P."/>
            <person name="Wincker P."/>
            <person name="Balesdent M.-H."/>
            <person name="Howlett B.J."/>
        </authorList>
    </citation>
    <scope>NUCLEOTIDE SEQUENCE [LARGE SCALE GENOMIC DNA]</scope>
    <source>
        <strain evidence="2">JN3 / isolate v23.1.3 / race Av1-4-5-6-7-8</strain>
    </source>
</reference>
<organism evidence="2">
    <name type="scientific">Leptosphaeria maculans (strain JN3 / isolate v23.1.3 / race Av1-4-5-6-7-8)</name>
    <name type="common">Blackleg fungus</name>
    <name type="synonym">Phoma lingam</name>
    <dbReference type="NCBI Taxonomy" id="985895"/>
    <lineage>
        <taxon>Eukaryota</taxon>
        <taxon>Fungi</taxon>
        <taxon>Dikarya</taxon>
        <taxon>Ascomycota</taxon>
        <taxon>Pezizomycotina</taxon>
        <taxon>Dothideomycetes</taxon>
        <taxon>Pleosporomycetidae</taxon>
        <taxon>Pleosporales</taxon>
        <taxon>Pleosporineae</taxon>
        <taxon>Leptosphaeriaceae</taxon>
        <taxon>Plenodomus</taxon>
        <taxon>Plenodomus lingam/Leptosphaeria maculans species complex</taxon>
    </lineage>
</organism>
<proteinExistence type="predicted"/>
<dbReference type="InParanoid" id="E5A441"/>
<dbReference type="EMBL" id="FP929133">
    <property type="protein sequence ID" value="CBX98386.1"/>
    <property type="molecule type" value="Genomic_DNA"/>
</dbReference>
<dbReference type="AlphaFoldDB" id="E5A441"/>